<dbReference type="GO" id="GO:0003973">
    <property type="term" value="F:(S)-2-hydroxy-acid oxidase activity"/>
    <property type="evidence" value="ECO:0007669"/>
    <property type="project" value="UniProtKB-EC"/>
</dbReference>
<dbReference type="PROSITE" id="PS51387">
    <property type="entry name" value="FAD_PCMH"/>
    <property type="match status" value="1"/>
</dbReference>
<reference evidence="6 7" key="1">
    <citation type="submission" date="2021-03" db="EMBL/GenBank/DDBJ databases">
        <title>Genomic Encyclopedia of Type Strains, Phase IV (KMG-IV): sequencing the most valuable type-strain genomes for metagenomic binning, comparative biology and taxonomic classification.</title>
        <authorList>
            <person name="Goeker M."/>
        </authorList>
    </citation>
    <scope>NUCLEOTIDE SEQUENCE [LARGE SCALE GENOMIC DNA]</scope>
    <source>
        <strain evidence="6 7">DSM 27138</strain>
    </source>
</reference>
<evidence type="ECO:0000256" key="2">
    <source>
        <dbReference type="ARBA" id="ARBA00022630"/>
    </source>
</evidence>
<name>A0ABS4JWX6_9FIRM</name>
<dbReference type="Gene3D" id="3.30.70.2740">
    <property type="match status" value="1"/>
</dbReference>
<dbReference type="EC" id="1.1.3.15" evidence="6"/>
<evidence type="ECO:0000256" key="3">
    <source>
        <dbReference type="ARBA" id="ARBA00022827"/>
    </source>
</evidence>
<evidence type="ECO:0000256" key="4">
    <source>
        <dbReference type="ARBA" id="ARBA00023002"/>
    </source>
</evidence>
<dbReference type="PANTHER" id="PTHR42934">
    <property type="entry name" value="GLYCOLATE OXIDASE SUBUNIT GLCD"/>
    <property type="match status" value="1"/>
</dbReference>
<keyword evidence="3" id="KW-0274">FAD</keyword>
<evidence type="ECO:0000313" key="7">
    <source>
        <dbReference type="Proteomes" id="UP001519289"/>
    </source>
</evidence>
<dbReference type="InterPro" id="IPR004113">
    <property type="entry name" value="FAD-bd_oxidored_4_C"/>
</dbReference>
<comment type="cofactor">
    <cofactor evidence="1">
        <name>FAD</name>
        <dbReference type="ChEBI" id="CHEBI:57692"/>
    </cofactor>
</comment>
<evidence type="ECO:0000313" key="6">
    <source>
        <dbReference type="EMBL" id="MBP2020042.1"/>
    </source>
</evidence>
<keyword evidence="2" id="KW-0285">Flavoprotein</keyword>
<dbReference type="InterPro" id="IPR016171">
    <property type="entry name" value="Vanillyl_alc_oxidase_C-sub2"/>
</dbReference>
<dbReference type="InterPro" id="IPR006094">
    <property type="entry name" value="Oxid_FAD_bind_N"/>
</dbReference>
<dbReference type="InterPro" id="IPR051914">
    <property type="entry name" value="FAD-linked_OxidoTrans_Type4"/>
</dbReference>
<dbReference type="Gene3D" id="3.30.465.10">
    <property type="match status" value="1"/>
</dbReference>
<gene>
    <name evidence="6" type="ORF">J2Z79_003496</name>
</gene>
<proteinExistence type="predicted"/>
<keyword evidence="4 6" id="KW-0560">Oxidoreductase</keyword>
<protein>
    <submittedName>
        <fullName evidence="6">Glycolate oxidase</fullName>
        <ecNumber evidence="6">1.1.3.15</ecNumber>
    </submittedName>
</protein>
<dbReference type="EMBL" id="JAGGLG010000045">
    <property type="protein sequence ID" value="MBP2020042.1"/>
    <property type="molecule type" value="Genomic_DNA"/>
</dbReference>
<dbReference type="InterPro" id="IPR016166">
    <property type="entry name" value="FAD-bd_PCMH"/>
</dbReference>
<evidence type="ECO:0000256" key="1">
    <source>
        <dbReference type="ARBA" id="ARBA00001974"/>
    </source>
</evidence>
<comment type="caution">
    <text evidence="6">The sequence shown here is derived from an EMBL/GenBank/DDBJ whole genome shotgun (WGS) entry which is preliminary data.</text>
</comment>
<sequence length="471" mass="50174">MGDAALIQALQRIVGEQHVLHAPADLAAYAVDATPLLRSLPTVVVFPGSRDEVKAILELASEKRIPVIPRGAASNLSGGTIAIEGGIMLNMNRMNRIIEVDAANLTATVQPGVTTAQLAREVEARGLFYPPDPGSQVISTIGGNVAENAGGLRGLKYGVTRDYVMGLEAVLPNGAILRTGGKNAKDVAGYDLTRLLVGSEGTLAVITEITVKLLPKPETKRAALAIFDRLEDAGRAVARIIENKIIPCTLEIMDKGTIKAVEEFAHVGLPTDAAAVLFIEQDGPRAVVDADIELAGRLCREEGARDVKVAATVEEGTKLAEARRFALPALARLRPTCVLEDATVPRSHLAEMIRFIEATAKKYNLLICTFGHAGDGNLHPTCPCDERDHEELERVEKAFAEIFDKAVSLGGTITGEHGVGIAKQDYLEWKIGEAGVAVSKGIKAVFDPLGILNPGKVLPKATRKRLVVRQG</sequence>
<keyword evidence="7" id="KW-1185">Reference proteome</keyword>
<dbReference type="Pfam" id="PF01565">
    <property type="entry name" value="FAD_binding_4"/>
    <property type="match status" value="1"/>
</dbReference>
<dbReference type="Proteomes" id="UP001519289">
    <property type="component" value="Unassembled WGS sequence"/>
</dbReference>
<evidence type="ECO:0000259" key="5">
    <source>
        <dbReference type="PROSITE" id="PS51387"/>
    </source>
</evidence>
<organism evidence="6 7">
    <name type="scientific">Symbiobacterium terraclitae</name>
    <dbReference type="NCBI Taxonomy" id="557451"/>
    <lineage>
        <taxon>Bacteria</taxon>
        <taxon>Bacillati</taxon>
        <taxon>Bacillota</taxon>
        <taxon>Clostridia</taxon>
        <taxon>Eubacteriales</taxon>
        <taxon>Symbiobacteriaceae</taxon>
        <taxon>Symbiobacterium</taxon>
    </lineage>
</organism>
<dbReference type="InterPro" id="IPR036318">
    <property type="entry name" value="FAD-bd_PCMH-like_sf"/>
</dbReference>
<dbReference type="InterPro" id="IPR016169">
    <property type="entry name" value="FAD-bd_PCMH_sub2"/>
</dbReference>
<dbReference type="InterPro" id="IPR016164">
    <property type="entry name" value="FAD-linked_Oxase-like_C"/>
</dbReference>
<dbReference type="RefSeq" id="WP_209468145.1">
    <property type="nucleotide sequence ID" value="NZ_JAGGLG010000045.1"/>
</dbReference>
<feature type="domain" description="FAD-binding PCMH-type" evidence="5">
    <location>
        <begin position="37"/>
        <end position="216"/>
    </location>
</feature>
<dbReference type="Pfam" id="PF02913">
    <property type="entry name" value="FAD-oxidase_C"/>
    <property type="match status" value="1"/>
</dbReference>
<dbReference type="Gene3D" id="1.10.45.10">
    <property type="entry name" value="Vanillyl-alcohol Oxidase, Chain A, domain 4"/>
    <property type="match status" value="1"/>
</dbReference>
<dbReference type="SUPFAM" id="SSF55103">
    <property type="entry name" value="FAD-linked oxidases, C-terminal domain"/>
    <property type="match status" value="1"/>
</dbReference>
<dbReference type="PANTHER" id="PTHR42934:SF2">
    <property type="entry name" value="GLYCOLATE OXIDASE SUBUNIT GLCD"/>
    <property type="match status" value="1"/>
</dbReference>
<accession>A0ABS4JWX6</accession>
<dbReference type="SUPFAM" id="SSF56176">
    <property type="entry name" value="FAD-binding/transporter-associated domain-like"/>
    <property type="match status" value="1"/>
</dbReference>